<accession>A0A398BL99</accession>
<reference evidence="1 2" key="1">
    <citation type="submission" date="2018-08" db="EMBL/GenBank/DDBJ databases">
        <title>Bacillus jemisoniae sp. nov., Bacillus chryseoplanitiae sp. nov., Bacillus resnikiae sp. nov., and Bacillus frankliniae sp. nov., isolated from Viking spacecraft and associated surfaces.</title>
        <authorList>
            <person name="Seuylemezian A."/>
            <person name="Vaishampayan P."/>
        </authorList>
    </citation>
    <scope>NUCLEOTIDE SEQUENCE [LARGE SCALE GENOMIC DNA]</scope>
    <source>
        <strain evidence="1 2">JJ-247</strain>
    </source>
</reference>
<name>A0A398BL99_9BACI</name>
<evidence type="ECO:0000313" key="1">
    <source>
        <dbReference type="EMBL" id="RID88540.1"/>
    </source>
</evidence>
<keyword evidence="2" id="KW-1185">Reference proteome</keyword>
<gene>
    <name evidence="1" type="ORF">D1970_01635</name>
</gene>
<evidence type="ECO:0000313" key="2">
    <source>
        <dbReference type="Proteomes" id="UP000265816"/>
    </source>
</evidence>
<dbReference type="RefSeq" id="WP_119111149.1">
    <property type="nucleotide sequence ID" value="NZ_CBCSEO010000035.1"/>
</dbReference>
<comment type="caution">
    <text evidence="1">The sequence shown here is derived from an EMBL/GenBank/DDBJ whole genome shotgun (WGS) entry which is preliminary data.</text>
</comment>
<dbReference type="AlphaFoldDB" id="A0A398BL99"/>
<dbReference type="Proteomes" id="UP000265816">
    <property type="component" value="Unassembled WGS sequence"/>
</dbReference>
<proteinExistence type="predicted"/>
<protein>
    <submittedName>
        <fullName evidence="1">Uncharacterized protein</fullName>
    </submittedName>
</protein>
<sequence>MKKVNKITAGIITVSLLAVPFVYPGHTTLAAAIKNDQTKKVSLQNLTKETGQQEKSGWDRSSLTFTAEILTSDCISAMIKNDEDSRAMQGEVTYEVYWAAEGNPKEGKVVATGAVNTLTPGETQILTYKPDHLVGGNYMFKAYQRPNHPGKGELWSESITVKENTDLNEQVQAQRPLDQFFNSSINKGTATFTVPEGMDSVKISFTSYTYPEGTVPQEDGKPYEGQISFDNVTKVYGPGTYTVEVDLPNGYWQTDLYLGPEIEELMESGHPMDKIIDADYGYKN</sequence>
<dbReference type="EMBL" id="QWVT01000005">
    <property type="protein sequence ID" value="RID88540.1"/>
    <property type="molecule type" value="Genomic_DNA"/>
</dbReference>
<dbReference type="OrthoDB" id="2560527at2"/>
<organism evidence="1 2">
    <name type="scientific">Mesobacillus zeae</name>
    <dbReference type="NCBI Taxonomy" id="1917180"/>
    <lineage>
        <taxon>Bacteria</taxon>
        <taxon>Bacillati</taxon>
        <taxon>Bacillota</taxon>
        <taxon>Bacilli</taxon>
        <taxon>Bacillales</taxon>
        <taxon>Bacillaceae</taxon>
        <taxon>Mesobacillus</taxon>
    </lineage>
</organism>